<comment type="caution">
    <text evidence="2">The sequence shown here is derived from an EMBL/GenBank/DDBJ whole genome shotgun (WGS) entry which is preliminary data.</text>
</comment>
<evidence type="ECO:0000256" key="1">
    <source>
        <dbReference type="SAM" id="SignalP"/>
    </source>
</evidence>
<accession>A0A559SUJ3</accession>
<name>A0A559SUJ3_9HYPH</name>
<protein>
    <submittedName>
        <fullName evidence="2">Uncharacterized protein</fullName>
    </submittedName>
</protein>
<proteinExistence type="predicted"/>
<organism evidence="2 3">
    <name type="scientific">Rhizobium mongolense USDA 1844</name>
    <dbReference type="NCBI Taxonomy" id="1079460"/>
    <lineage>
        <taxon>Bacteria</taxon>
        <taxon>Pseudomonadati</taxon>
        <taxon>Pseudomonadota</taxon>
        <taxon>Alphaproteobacteria</taxon>
        <taxon>Hyphomicrobiales</taxon>
        <taxon>Rhizobiaceae</taxon>
        <taxon>Rhizobium/Agrobacterium group</taxon>
        <taxon>Rhizobium</taxon>
    </lineage>
</organism>
<dbReference type="EMBL" id="VISO01000003">
    <property type="protein sequence ID" value="TVZ66012.1"/>
    <property type="molecule type" value="Genomic_DNA"/>
</dbReference>
<dbReference type="Proteomes" id="UP000319824">
    <property type="component" value="Unassembled WGS sequence"/>
</dbReference>
<evidence type="ECO:0000313" key="3">
    <source>
        <dbReference type="Proteomes" id="UP000319824"/>
    </source>
</evidence>
<feature type="chain" id="PRO_5022060773" evidence="1">
    <location>
        <begin position="21"/>
        <end position="106"/>
    </location>
</feature>
<keyword evidence="1" id="KW-0732">Signal</keyword>
<evidence type="ECO:0000313" key="2">
    <source>
        <dbReference type="EMBL" id="TVZ66012.1"/>
    </source>
</evidence>
<gene>
    <name evidence="2" type="ORF">BCL32_6356</name>
</gene>
<sequence length="106" mass="11698">MKRTSLILFALMFAVEPSFAIERLNAGSTTCAAAQRIIARDGAAILRYPSERVPGMTLYKRYVRNKAQCDSDDEVAPTSVKTADEPRCRLARCRSSSHNQSTSGSR</sequence>
<feature type="signal peptide" evidence="1">
    <location>
        <begin position="1"/>
        <end position="20"/>
    </location>
</feature>
<dbReference type="AlphaFoldDB" id="A0A559SUJ3"/>
<reference evidence="2 3" key="1">
    <citation type="submission" date="2019-06" db="EMBL/GenBank/DDBJ databases">
        <title>Pac Bio to generate improved reference genome sequences for organisms with transposon mutant libraries (support for FEBA project).</title>
        <authorList>
            <person name="Blow M."/>
        </authorList>
    </citation>
    <scope>NUCLEOTIDE SEQUENCE [LARGE SCALE GENOMIC DNA]</scope>
    <source>
        <strain evidence="2 3">USDA 1844</strain>
    </source>
</reference>